<name>A0A928A7L7_9STRE</name>
<evidence type="ECO:0000256" key="1">
    <source>
        <dbReference type="SAM" id="Phobius"/>
    </source>
</evidence>
<keyword evidence="1" id="KW-0472">Membrane</keyword>
<gene>
    <name evidence="2" type="ORF">E7156_02040</name>
</gene>
<dbReference type="AlphaFoldDB" id="A0A928A7L7"/>
<feature type="transmembrane region" description="Helical" evidence="1">
    <location>
        <begin position="20"/>
        <end position="39"/>
    </location>
</feature>
<comment type="caution">
    <text evidence="2">The sequence shown here is derived from an EMBL/GenBank/DDBJ whole genome shotgun (WGS) entry which is preliminary data.</text>
</comment>
<keyword evidence="1" id="KW-1133">Transmembrane helix</keyword>
<feature type="transmembrane region" description="Helical" evidence="1">
    <location>
        <begin position="51"/>
        <end position="67"/>
    </location>
</feature>
<feature type="transmembrane region" description="Helical" evidence="1">
    <location>
        <begin position="104"/>
        <end position="120"/>
    </location>
</feature>
<feature type="transmembrane region" description="Helical" evidence="1">
    <location>
        <begin position="73"/>
        <end position="92"/>
    </location>
</feature>
<dbReference type="EMBL" id="SVAF01000004">
    <property type="protein sequence ID" value="MBE6164100.1"/>
    <property type="molecule type" value="Genomic_DNA"/>
</dbReference>
<organism evidence="2 3">
    <name type="scientific">Streptococcus gallolyticus</name>
    <dbReference type="NCBI Taxonomy" id="315405"/>
    <lineage>
        <taxon>Bacteria</taxon>
        <taxon>Bacillati</taxon>
        <taxon>Bacillota</taxon>
        <taxon>Bacilli</taxon>
        <taxon>Lactobacillales</taxon>
        <taxon>Streptococcaceae</taxon>
        <taxon>Streptococcus</taxon>
    </lineage>
</organism>
<keyword evidence="1" id="KW-0812">Transmembrane</keyword>
<evidence type="ECO:0000313" key="3">
    <source>
        <dbReference type="Proteomes" id="UP000700800"/>
    </source>
</evidence>
<proteinExistence type="predicted"/>
<sequence>MNINNNFFNKVYGLLKNRLNQLIEIIAIVAIMMIFLNWILNINFFEQYNKYWMFLFLVILFIIKIKNNSSEQIILLISSVSTIIIQNIYNIFYSKNFDCEQFSLSLAIILIIILLINGYVQNSDHSLGESLADDFFNLVYINSQKSYEIAMLFDDKIMTAVKKEKYISKTKETNYKFDVNSTLNASRRESEEAGNNISESFEVKNTKSTLLRKIYRSSQNVSQGFDYKLGKLLKFDNIEFKALNTQATPLLMQILQESKIDNPDLNGLELNLSSMLSNFLSDYTIDYSFKFDDKEFLVRFPYNNRDFFENGYQHGDLQLGKLTLIGIYRGEIDFSEFETISTRFLEYMSQVIRQPKKMNDQIFLESDNEPKNAEFDIDFEYQKTVGKYHLIDIIAIVQKIDKENN</sequence>
<dbReference type="Proteomes" id="UP000700800">
    <property type="component" value="Unassembled WGS sequence"/>
</dbReference>
<reference evidence="2" key="1">
    <citation type="submission" date="2019-04" db="EMBL/GenBank/DDBJ databases">
        <title>Evolution of Biomass-Degrading Anaerobic Consortia Revealed by Metagenomics.</title>
        <authorList>
            <person name="Peng X."/>
        </authorList>
    </citation>
    <scope>NUCLEOTIDE SEQUENCE</scope>
    <source>
        <strain evidence="2">SIG195</strain>
    </source>
</reference>
<protein>
    <submittedName>
        <fullName evidence="2">Uncharacterized protein</fullName>
    </submittedName>
</protein>
<accession>A0A928A7L7</accession>
<evidence type="ECO:0000313" key="2">
    <source>
        <dbReference type="EMBL" id="MBE6164100.1"/>
    </source>
</evidence>